<dbReference type="InterPro" id="IPR029055">
    <property type="entry name" value="Ntn_hydrolases_N"/>
</dbReference>
<dbReference type="Proteomes" id="UP000034320">
    <property type="component" value="Unassembled WGS sequence"/>
</dbReference>
<name>A0A0G0ZBT9_9BACT</name>
<proteinExistence type="predicted"/>
<dbReference type="Gene3D" id="3.60.20.10">
    <property type="entry name" value="Glutamine Phosphoribosylpyrophosphate, subunit 1, domain 1"/>
    <property type="match status" value="1"/>
</dbReference>
<dbReference type="AlphaFoldDB" id="A0A0G0ZBT9"/>
<protein>
    <recommendedName>
        <fullName evidence="3">Glutamine amidotransferase type-2 domain-containing protein</fullName>
    </recommendedName>
</protein>
<evidence type="ECO:0000313" key="1">
    <source>
        <dbReference type="EMBL" id="KKS46185.1"/>
    </source>
</evidence>
<accession>A0A0G0ZBT9</accession>
<reference evidence="1 2" key="1">
    <citation type="journal article" date="2015" name="Nature">
        <title>rRNA introns, odd ribosomes, and small enigmatic genomes across a large radiation of phyla.</title>
        <authorList>
            <person name="Brown C.T."/>
            <person name="Hug L.A."/>
            <person name="Thomas B.C."/>
            <person name="Sharon I."/>
            <person name="Castelle C.J."/>
            <person name="Singh A."/>
            <person name="Wilkins M.J."/>
            <person name="Williams K.H."/>
            <person name="Banfield J.F."/>
        </authorList>
    </citation>
    <scope>NUCLEOTIDE SEQUENCE [LARGE SCALE GENOMIC DNA]</scope>
</reference>
<dbReference type="EMBL" id="LCDD01000021">
    <property type="protein sequence ID" value="KKS46185.1"/>
    <property type="molecule type" value="Genomic_DNA"/>
</dbReference>
<organism evidence="1 2">
    <name type="scientific">Candidatus Gottesmanbacteria bacterium GW2011_GWA2_42_18</name>
    <dbReference type="NCBI Taxonomy" id="1618442"/>
    <lineage>
        <taxon>Bacteria</taxon>
        <taxon>Candidatus Gottesmaniibacteriota</taxon>
    </lineage>
</organism>
<sequence length="220" mass="25456">MCRFLLVKSKEIVKPEKLLKEFALMCQKSHAPDGDWQGDGWGVAWQEHNSWKLHKSLSPIWEDQDLFSSFPQTNIFAVHARSAGFPQHKNNLEFNQPYINNNLCFVFNGMIRGVKIPKVLNGKIGAQKMFSFLIEETKAKNERDSLKNLDQTMLTNSKLVEGMNVGLISSNNFYILCEYSLHPSYFSLQYFQKDDLTLVCSEKFSDYPWQTMSRGEIKIL</sequence>
<evidence type="ECO:0000313" key="2">
    <source>
        <dbReference type="Proteomes" id="UP000034320"/>
    </source>
</evidence>
<comment type="caution">
    <text evidence="1">The sequence shown here is derived from an EMBL/GenBank/DDBJ whole genome shotgun (WGS) entry which is preliminary data.</text>
</comment>
<gene>
    <name evidence="1" type="ORF">UV09_C0021G0017</name>
</gene>
<evidence type="ECO:0008006" key="3">
    <source>
        <dbReference type="Google" id="ProtNLM"/>
    </source>
</evidence>
<dbReference type="SUPFAM" id="SSF56235">
    <property type="entry name" value="N-terminal nucleophile aminohydrolases (Ntn hydrolases)"/>
    <property type="match status" value="1"/>
</dbReference>